<dbReference type="AlphaFoldDB" id="A0AAJ8C2B9"/>
<organism evidence="2">
    <name type="scientific">Aspergillus niger</name>
    <dbReference type="NCBI Taxonomy" id="5061"/>
    <lineage>
        <taxon>Eukaryota</taxon>
        <taxon>Fungi</taxon>
        <taxon>Dikarya</taxon>
        <taxon>Ascomycota</taxon>
        <taxon>Pezizomycotina</taxon>
        <taxon>Eurotiomycetes</taxon>
        <taxon>Eurotiomycetidae</taxon>
        <taxon>Eurotiales</taxon>
        <taxon>Aspergillaceae</taxon>
        <taxon>Aspergillus</taxon>
        <taxon>Aspergillus subgen. Circumdati</taxon>
    </lineage>
</organism>
<evidence type="ECO:0000256" key="1">
    <source>
        <dbReference type="SAM" id="MobiDB-lite"/>
    </source>
</evidence>
<feature type="region of interest" description="Disordered" evidence="1">
    <location>
        <begin position="1"/>
        <end position="29"/>
    </location>
</feature>
<protein>
    <submittedName>
        <fullName evidence="2">Uncharacterized protein</fullName>
    </submittedName>
</protein>
<dbReference type="GeneID" id="84593501"/>
<proteinExistence type="predicted"/>
<dbReference type="KEGG" id="ang:An16g07270"/>
<dbReference type="RefSeq" id="XP_059606781.1">
    <property type="nucleotide sequence ID" value="XM_059745271.1"/>
</dbReference>
<reference evidence="2" key="2">
    <citation type="submission" date="2025-08" db="UniProtKB">
        <authorList>
            <consortium name="RefSeq"/>
        </authorList>
    </citation>
    <scope>IDENTIFICATION</scope>
</reference>
<sequence>MAAIGINDSPSVLNHANHRDSSQYGHHPILPSNLRLGQDPRKQGKNVLASSAAKDIDLNRANLYDTIPNTSEALACAMANLSGMVAYCALEHACVRELIPVMQDPAYDQQAYYSEQWMHRTPPKATEDDLYDQGNPGLLGSARPFQCQRRNNGRMRRKSPSVSEGDIAHER</sequence>
<name>A0AAJ8C2B9_ASPNG</name>
<dbReference type="VEuPathDB" id="FungiDB:An16g07270"/>
<reference evidence="2" key="1">
    <citation type="submission" date="2025-02" db="EMBL/GenBank/DDBJ databases">
        <authorList>
            <consortium name="NCBI Genome Project"/>
        </authorList>
    </citation>
    <scope>NUCLEOTIDE SEQUENCE</scope>
</reference>
<feature type="region of interest" description="Disordered" evidence="1">
    <location>
        <begin position="123"/>
        <end position="171"/>
    </location>
</feature>
<accession>A0AAJ8C2B9</accession>
<evidence type="ECO:0000313" key="2">
    <source>
        <dbReference type="RefSeq" id="XP_059606781.1"/>
    </source>
</evidence>
<gene>
    <name evidence="2" type="ORF">An16g07270</name>
</gene>